<dbReference type="SUPFAM" id="SSF52540">
    <property type="entry name" value="P-loop containing nucleoside triphosphate hydrolases"/>
    <property type="match status" value="1"/>
</dbReference>
<dbReference type="GO" id="GO:0005524">
    <property type="term" value="F:ATP binding"/>
    <property type="evidence" value="ECO:0007669"/>
    <property type="project" value="UniProtKB-UniRule"/>
</dbReference>
<dbReference type="Pfam" id="PF02463">
    <property type="entry name" value="SMC_N"/>
    <property type="match status" value="1"/>
</dbReference>
<dbReference type="Gene3D" id="1.20.1060.20">
    <property type="match status" value="1"/>
</dbReference>
<evidence type="ECO:0000259" key="7">
    <source>
        <dbReference type="SMART" id="SM00968"/>
    </source>
</evidence>
<dbReference type="InterPro" id="IPR003395">
    <property type="entry name" value="RecF/RecN/SMC_N"/>
</dbReference>
<dbReference type="RefSeq" id="WP_085544309.1">
    <property type="nucleotide sequence ID" value="NZ_FXBB01000010.1"/>
</dbReference>
<comment type="subcellular location">
    <subcellularLocation>
        <location evidence="6">Cytoplasm</location>
    </subcellularLocation>
</comment>
<dbReference type="SMART" id="SM00968">
    <property type="entry name" value="SMC_hinge"/>
    <property type="match status" value="1"/>
</dbReference>
<feature type="coiled-coil region" evidence="6">
    <location>
        <begin position="160"/>
        <end position="194"/>
    </location>
</feature>
<comment type="similarity">
    <text evidence="6">Belongs to the SMC family.</text>
</comment>
<dbReference type="InterPro" id="IPR024704">
    <property type="entry name" value="SMC"/>
</dbReference>
<dbReference type="InterPro" id="IPR011890">
    <property type="entry name" value="SMC_prok"/>
</dbReference>
<dbReference type="GO" id="GO:0007059">
    <property type="term" value="P:chromosome segregation"/>
    <property type="evidence" value="ECO:0007669"/>
    <property type="project" value="UniProtKB-UniRule"/>
</dbReference>
<dbReference type="GO" id="GO:0005694">
    <property type="term" value="C:chromosome"/>
    <property type="evidence" value="ECO:0007669"/>
    <property type="project" value="InterPro"/>
</dbReference>
<dbReference type="HAMAP" id="MF_01894">
    <property type="entry name" value="Smc_prok"/>
    <property type="match status" value="1"/>
</dbReference>
<evidence type="ECO:0000256" key="6">
    <source>
        <dbReference type="HAMAP-Rule" id="MF_01894"/>
    </source>
</evidence>
<dbReference type="STRING" id="561720.SAMN06275492_11015"/>
<dbReference type="Pfam" id="PF06470">
    <property type="entry name" value="SMC_hinge"/>
    <property type="match status" value="1"/>
</dbReference>
<dbReference type="Proteomes" id="UP000193355">
    <property type="component" value="Unassembled WGS sequence"/>
</dbReference>
<evidence type="ECO:0000256" key="3">
    <source>
        <dbReference type="ARBA" id="ARBA00022840"/>
    </source>
</evidence>
<sequence>MFIARIKLKNFKSFGGAHDLPLSPGFTAIVGPNGSGKSNILDGLRWGLGDSNGSRLRITRQSDLLFQGTALQKPAKAAEVLLEFSDGEGKTSVKRKFSEEAGALTYVDGIKCRIQDLQETKHRYHLDGDRFAFIGQGDVTDAISQRPMERRNQLEELFGINIYRKKRDEALSKVSSAEQELARLYSLVAELETRRRQIASAVEIARKAVALEKDLSETRGRWYHLRRRALEENLEELRRKASYSRRDSENRLSWKIVWEQNLSKVKSGAKEIELRKSVSKQELAEAEKELEDLRRQVFEIETSLRLEEERLGTTEESARSLSSTVEDLEVKVKKYSLEDKDISSQVSKIAGEIEALEIRHRALIEEKEAKEQDRIDCLQRQGEIKSYLERARATEKALGSTESERLPLIEKMDNELKAAEAEIGNLALEEAKVQKILNQAIKERKDADDKCKDLGTRLQPLRKDIYRKESEIDRVNASSSEEGYPRPVVHLLSAADLGKLTFRPTPVVEAFQCPGDLAIAVEAALGGRQFWLLAQSLSDAQDGIEELKRAKAGRATYLTLDRARPRRPKDGVVLPDKGVVGWAIDLVSVQDIWRPALEHLIGDLLIVESYGVGASMVAGGYSMPIVTLEGEVFSPGGTVSGGGNRRPGGVIQARAQQRELDESLKKLKKELLSLESSLKKWEQEEASKATDVQALSLDLQRIQAQKAQWERSLSDIERDKKLFLAENKAIEGKKESLLKEIKSHEEALAKEEERLLSISIPEDGEIDSLLSNLRLDLVIWNERAKVSIERLEGATKDLEKAKNDLSSCTVTLLNLKNRRDSQREALKKLNDQVAIAEEVKKIKLSELAEAEKGNSKIEKSLDICSRRFALACDRLDEGEKTVVWIEQKLEREKSRLDDIIASWESKYPYPGPSLDYPRSSEEEERRLKHLESSLAQIGDFDRGAISEDSSLSERIGYYGEQTQDVSSGIDELRALIEETDRQAGSLFGDALDKIDLRFNGLFQRLFGGGEAHLKIQGEGGLWDSGVEIIARPPGKVSAYLAQLSGGEQTLTALSLLFASMEVAQVPLAVLDEVDAALDEVNLGRFADIVADYSSSLQIIAMTHRRQTMERADVMYGVTMSEPGLSQVVGVKLEDWK</sequence>
<dbReference type="GO" id="GO:0003677">
    <property type="term" value="F:DNA binding"/>
    <property type="evidence" value="ECO:0007669"/>
    <property type="project" value="UniProtKB-UniRule"/>
</dbReference>
<accession>A0A1X7JAA1</accession>
<evidence type="ECO:0000256" key="4">
    <source>
        <dbReference type="ARBA" id="ARBA00023054"/>
    </source>
</evidence>
<dbReference type="PIRSF" id="PIRSF005719">
    <property type="entry name" value="SMC"/>
    <property type="match status" value="1"/>
</dbReference>
<evidence type="ECO:0000256" key="5">
    <source>
        <dbReference type="ARBA" id="ARBA00023125"/>
    </source>
</evidence>
<feature type="coiled-coil region" evidence="6">
    <location>
        <begin position="650"/>
        <end position="754"/>
    </location>
</feature>
<comment type="function">
    <text evidence="6">Required for chromosome condensation and partitioning.</text>
</comment>
<evidence type="ECO:0000313" key="9">
    <source>
        <dbReference type="Proteomes" id="UP000193355"/>
    </source>
</evidence>
<proteinExistence type="inferred from homology"/>
<dbReference type="SUPFAM" id="SSF75553">
    <property type="entry name" value="Smc hinge domain"/>
    <property type="match status" value="1"/>
</dbReference>
<keyword evidence="5 6" id="KW-0238">DNA-binding</keyword>
<keyword evidence="2 6" id="KW-0547">Nucleotide-binding</keyword>
<feature type="domain" description="SMC hinge" evidence="7">
    <location>
        <begin position="504"/>
        <end position="617"/>
    </location>
</feature>
<comment type="domain">
    <text evidence="6">Contains large globular domains required for ATP hydrolysis at each terminus and a third globular domain forming a flexible hinge near the middle of the molecule. These domains are separated by coiled-coil structures.</text>
</comment>
<dbReference type="GO" id="GO:0007062">
    <property type="term" value="P:sister chromatid cohesion"/>
    <property type="evidence" value="ECO:0007669"/>
    <property type="project" value="InterPro"/>
</dbReference>
<dbReference type="GO" id="GO:0005737">
    <property type="term" value="C:cytoplasm"/>
    <property type="evidence" value="ECO:0007669"/>
    <property type="project" value="UniProtKB-SubCell"/>
</dbReference>
<keyword evidence="1 6" id="KW-0963">Cytoplasm</keyword>
<dbReference type="AlphaFoldDB" id="A0A1X7JAA1"/>
<dbReference type="InterPro" id="IPR010935">
    <property type="entry name" value="SMC_hinge"/>
</dbReference>
<dbReference type="Gene3D" id="3.40.50.300">
    <property type="entry name" value="P-loop containing nucleotide triphosphate hydrolases"/>
    <property type="match status" value="2"/>
</dbReference>
<comment type="subunit">
    <text evidence="6">Homodimer.</text>
</comment>
<evidence type="ECO:0000313" key="8">
    <source>
        <dbReference type="EMBL" id="SMG24277.1"/>
    </source>
</evidence>
<gene>
    <name evidence="6" type="primary">smc</name>
    <name evidence="8" type="ORF">SAMN06275492_11015</name>
</gene>
<feature type="coiled-coil region" evidence="6">
    <location>
        <begin position="227"/>
        <end position="381"/>
    </location>
</feature>
<dbReference type="GO" id="GO:0030261">
    <property type="term" value="P:chromosome condensation"/>
    <property type="evidence" value="ECO:0007669"/>
    <property type="project" value="InterPro"/>
</dbReference>
<evidence type="ECO:0000256" key="1">
    <source>
        <dbReference type="ARBA" id="ARBA00022490"/>
    </source>
</evidence>
<organism evidence="8 9">
    <name type="scientific">Dethiosulfovibrio salsuginis</name>
    <dbReference type="NCBI Taxonomy" id="561720"/>
    <lineage>
        <taxon>Bacteria</taxon>
        <taxon>Thermotogati</taxon>
        <taxon>Synergistota</taxon>
        <taxon>Synergistia</taxon>
        <taxon>Synergistales</taxon>
        <taxon>Dethiosulfovibrionaceae</taxon>
        <taxon>Dethiosulfovibrio</taxon>
    </lineage>
</organism>
<feature type="coiled-coil region" evidence="6">
    <location>
        <begin position="781"/>
        <end position="839"/>
    </location>
</feature>
<keyword evidence="4 6" id="KW-0175">Coiled coil</keyword>
<dbReference type="SUPFAM" id="SSF57997">
    <property type="entry name" value="Tropomyosin"/>
    <property type="match status" value="1"/>
</dbReference>
<feature type="binding site" evidence="6">
    <location>
        <begin position="32"/>
        <end position="39"/>
    </location>
    <ligand>
        <name>ATP</name>
        <dbReference type="ChEBI" id="CHEBI:30616"/>
    </ligand>
</feature>
<dbReference type="GO" id="GO:0016887">
    <property type="term" value="F:ATP hydrolysis activity"/>
    <property type="evidence" value="ECO:0007669"/>
    <property type="project" value="InterPro"/>
</dbReference>
<keyword evidence="3 6" id="KW-0067">ATP-binding</keyword>
<dbReference type="NCBIfam" id="TIGR02168">
    <property type="entry name" value="SMC_prok_B"/>
    <property type="match status" value="1"/>
</dbReference>
<evidence type="ECO:0000256" key="2">
    <source>
        <dbReference type="ARBA" id="ARBA00022741"/>
    </source>
</evidence>
<dbReference type="Gene3D" id="3.30.70.1620">
    <property type="match status" value="1"/>
</dbReference>
<name>A0A1X7JAA1_9BACT</name>
<reference evidence="9" key="1">
    <citation type="submission" date="2017-04" db="EMBL/GenBank/DDBJ databases">
        <authorList>
            <person name="Varghese N."/>
            <person name="Submissions S."/>
        </authorList>
    </citation>
    <scope>NUCLEOTIDE SEQUENCE [LARGE SCALE GENOMIC DNA]</scope>
    <source>
        <strain evidence="9">USBA 82</strain>
    </source>
</reference>
<dbReference type="OrthoDB" id="9808768at2"/>
<dbReference type="InterPro" id="IPR027417">
    <property type="entry name" value="P-loop_NTPase"/>
</dbReference>
<keyword evidence="9" id="KW-1185">Reference proteome</keyword>
<dbReference type="PANTHER" id="PTHR43977">
    <property type="entry name" value="STRUCTURAL MAINTENANCE OF CHROMOSOMES PROTEIN 3"/>
    <property type="match status" value="1"/>
</dbReference>
<dbReference type="GO" id="GO:0006260">
    <property type="term" value="P:DNA replication"/>
    <property type="evidence" value="ECO:0007669"/>
    <property type="project" value="UniProtKB-UniRule"/>
</dbReference>
<dbReference type="EMBL" id="FXBB01000010">
    <property type="protein sequence ID" value="SMG24277.1"/>
    <property type="molecule type" value="Genomic_DNA"/>
</dbReference>
<protein>
    <recommendedName>
        <fullName evidence="6">Chromosome partition protein Smc</fullName>
    </recommendedName>
</protein>
<dbReference type="InterPro" id="IPR036277">
    <property type="entry name" value="SMC_hinge_sf"/>
</dbReference>